<dbReference type="AlphaFoldDB" id="A0A814GWX1"/>
<gene>
    <name evidence="2" type="ORF">OXX778_LOCUS16449</name>
</gene>
<name>A0A814GWX1_9BILA</name>
<proteinExistence type="predicted"/>
<comment type="caution">
    <text evidence="2">The sequence shown here is derived from an EMBL/GenBank/DDBJ whole genome shotgun (WGS) entry which is preliminary data.</text>
</comment>
<feature type="compositionally biased region" description="Polar residues" evidence="1">
    <location>
        <begin position="11"/>
        <end position="21"/>
    </location>
</feature>
<evidence type="ECO:0000256" key="1">
    <source>
        <dbReference type="SAM" id="MobiDB-lite"/>
    </source>
</evidence>
<dbReference type="EMBL" id="CAJNOC010003891">
    <property type="protein sequence ID" value="CAF1001914.1"/>
    <property type="molecule type" value="Genomic_DNA"/>
</dbReference>
<protein>
    <submittedName>
        <fullName evidence="2">Uncharacterized protein</fullName>
    </submittedName>
</protein>
<evidence type="ECO:0000313" key="3">
    <source>
        <dbReference type="Proteomes" id="UP000663879"/>
    </source>
</evidence>
<sequence length="200" mass="22328">MNFHSRKNKKNSSLALDENTSMSIAHPKKTMILDTSKNEKGTFKFVSKNGIGQIKFSKGSGAMSTPKQILNNFPNLKSTAFLIQEEKKEESIMSSKSILSLKNRLDSESEAEADIYCEPCLNFQKCLTNTKFESASSKYLTSKSLQFRPINVQHDFSCSCPMGCTGTNISVMCDTEFNLCFSNPCGHNGVCIRVKLRLCF</sequence>
<evidence type="ECO:0000313" key="2">
    <source>
        <dbReference type="EMBL" id="CAF1001914.1"/>
    </source>
</evidence>
<feature type="compositionally biased region" description="Basic residues" evidence="1">
    <location>
        <begin position="1"/>
        <end position="10"/>
    </location>
</feature>
<reference evidence="2" key="1">
    <citation type="submission" date="2021-02" db="EMBL/GenBank/DDBJ databases">
        <authorList>
            <person name="Nowell W R."/>
        </authorList>
    </citation>
    <scope>NUCLEOTIDE SEQUENCE</scope>
    <source>
        <strain evidence="2">Ploen Becks lab</strain>
    </source>
</reference>
<dbReference type="Gene3D" id="2.10.25.10">
    <property type="entry name" value="Laminin"/>
    <property type="match status" value="1"/>
</dbReference>
<dbReference type="OrthoDB" id="26203at2759"/>
<accession>A0A814GWX1</accession>
<keyword evidence="3" id="KW-1185">Reference proteome</keyword>
<organism evidence="2 3">
    <name type="scientific">Brachionus calyciflorus</name>
    <dbReference type="NCBI Taxonomy" id="104777"/>
    <lineage>
        <taxon>Eukaryota</taxon>
        <taxon>Metazoa</taxon>
        <taxon>Spiralia</taxon>
        <taxon>Gnathifera</taxon>
        <taxon>Rotifera</taxon>
        <taxon>Eurotatoria</taxon>
        <taxon>Monogononta</taxon>
        <taxon>Pseudotrocha</taxon>
        <taxon>Ploima</taxon>
        <taxon>Brachionidae</taxon>
        <taxon>Brachionus</taxon>
    </lineage>
</organism>
<dbReference type="Proteomes" id="UP000663879">
    <property type="component" value="Unassembled WGS sequence"/>
</dbReference>
<feature type="region of interest" description="Disordered" evidence="1">
    <location>
        <begin position="1"/>
        <end position="21"/>
    </location>
</feature>